<gene>
    <name evidence="9" type="ORF">GM418_29955</name>
</gene>
<accession>A0A6I6K4X5</accession>
<keyword evidence="6 7" id="KW-0998">Cell outer membrane</keyword>
<dbReference type="SMART" id="SM00965">
    <property type="entry name" value="STN"/>
    <property type="match status" value="1"/>
</dbReference>
<evidence type="ECO:0000259" key="8">
    <source>
        <dbReference type="SMART" id="SM00965"/>
    </source>
</evidence>
<dbReference type="AlphaFoldDB" id="A0A6I6K4X5"/>
<evidence type="ECO:0000256" key="4">
    <source>
        <dbReference type="ARBA" id="ARBA00022692"/>
    </source>
</evidence>
<reference evidence="9 10" key="1">
    <citation type="submission" date="2019-11" db="EMBL/GenBank/DDBJ databases">
        <authorList>
            <person name="Zheng R.K."/>
            <person name="Sun C.M."/>
        </authorList>
    </citation>
    <scope>NUCLEOTIDE SEQUENCE [LARGE SCALE GENOMIC DNA]</scope>
    <source>
        <strain evidence="9 10">WC007</strain>
    </source>
</reference>
<dbReference type="InterPro" id="IPR023996">
    <property type="entry name" value="TonB-dep_OMP_SusC/RagA"/>
</dbReference>
<dbReference type="RefSeq" id="WP_158871898.1">
    <property type="nucleotide sequence ID" value="NZ_CP046401.1"/>
</dbReference>
<dbReference type="Gene3D" id="2.170.130.10">
    <property type="entry name" value="TonB-dependent receptor, plug domain"/>
    <property type="match status" value="1"/>
</dbReference>
<dbReference type="InterPro" id="IPR023997">
    <property type="entry name" value="TonB-dep_OMP_SusC/RagA_CS"/>
</dbReference>
<feature type="domain" description="Secretin/TonB short N-terminal" evidence="8">
    <location>
        <begin position="72"/>
        <end position="123"/>
    </location>
</feature>
<dbReference type="InterPro" id="IPR036942">
    <property type="entry name" value="Beta-barrel_TonB_sf"/>
</dbReference>
<dbReference type="NCBIfam" id="TIGR04057">
    <property type="entry name" value="SusC_RagA_signa"/>
    <property type="match status" value="1"/>
</dbReference>
<dbReference type="InterPro" id="IPR011662">
    <property type="entry name" value="Secretin/TonB_short_N"/>
</dbReference>
<dbReference type="KEGG" id="mcos:GM418_29955"/>
<dbReference type="SUPFAM" id="SSF49464">
    <property type="entry name" value="Carboxypeptidase regulatory domain-like"/>
    <property type="match status" value="1"/>
</dbReference>
<organism evidence="9 10">
    <name type="scientific">Maribellus comscasis</name>
    <dbReference type="NCBI Taxonomy" id="2681766"/>
    <lineage>
        <taxon>Bacteria</taxon>
        <taxon>Pseudomonadati</taxon>
        <taxon>Bacteroidota</taxon>
        <taxon>Bacteroidia</taxon>
        <taxon>Marinilabiliales</taxon>
        <taxon>Prolixibacteraceae</taxon>
        <taxon>Maribellus</taxon>
    </lineage>
</organism>
<evidence type="ECO:0000256" key="1">
    <source>
        <dbReference type="ARBA" id="ARBA00004571"/>
    </source>
</evidence>
<evidence type="ECO:0000313" key="9">
    <source>
        <dbReference type="EMBL" id="QGY47737.1"/>
    </source>
</evidence>
<dbReference type="InterPro" id="IPR012910">
    <property type="entry name" value="Plug_dom"/>
</dbReference>
<dbReference type="NCBIfam" id="TIGR04056">
    <property type="entry name" value="OMP_RagA_SusC"/>
    <property type="match status" value="1"/>
</dbReference>
<dbReference type="Pfam" id="PF07660">
    <property type="entry name" value="STN"/>
    <property type="match status" value="1"/>
</dbReference>
<keyword evidence="10" id="KW-1185">Reference proteome</keyword>
<comment type="similarity">
    <text evidence="7">Belongs to the TonB-dependent receptor family.</text>
</comment>
<protein>
    <submittedName>
        <fullName evidence="9">SusC/RagA family TonB-linked outer membrane protein</fullName>
    </submittedName>
</protein>
<evidence type="ECO:0000256" key="2">
    <source>
        <dbReference type="ARBA" id="ARBA00022448"/>
    </source>
</evidence>
<evidence type="ECO:0000256" key="6">
    <source>
        <dbReference type="ARBA" id="ARBA00023237"/>
    </source>
</evidence>
<dbReference type="Gene3D" id="2.40.170.20">
    <property type="entry name" value="TonB-dependent receptor, beta-barrel domain"/>
    <property type="match status" value="1"/>
</dbReference>
<dbReference type="EMBL" id="CP046401">
    <property type="protein sequence ID" value="QGY47737.1"/>
    <property type="molecule type" value="Genomic_DNA"/>
</dbReference>
<name>A0A6I6K4X5_9BACT</name>
<sequence length="1137" mass="127774">MKKNNCKLISVIKSIWKSKLLMAMRATLFVVIISISQVIATNTYSQNTPLSLDFKNTSIKKILSEVEDQSDFYFIYDATVVDVERKISIALKNKLIPDILNEIFENTNVAYKITDRQIALTSKNSEKTIQQQKTVSGKVTDSSSEPLPGVTVVVKNTTQGTVTNGDGEYVLANVPDNAILQFSFVGMKSQEIEVGSQAIINIQMIAETIGLEEVVAIGYGTMKKSDLTGSVSSVQGELISDRQTLQLSQGLQGAIPGLMVTKTGNKPGDDATIRIRGITSINNSNPLYIIDGVPGSISDINPNDIANISVLKDAASASIYGSRAASGVILIETKRARTGTASLNYEVKYSIDVPTRLPEYVGAVQSMKLYNESRWNDAGNTGSEYPLFEQDLIENYATLHAEDPYAYPDYNWLENTMDDFAPAQNHQLTYTMGTEKLKTKASLSYAKSDKLYNDIAEEGAYYERMNVRVNNDLTINNFISGTIDFYYSRILDKEGVVGNNGGTINHTITPLSLGFNPGYTPFWENGRATGTRAGYNNPAILKSGGSNTLWENRVGGKISLDITLVKDLQISMIISPRYNDTKRKDWRKKVPYYDRDDPDNITGYAFGANSTFLNEIRNESYNVTSQLLVNYAGNIQNHNFNLMAGYENYSSFSEDLSASSDQFELSTFPYLSRGNENYLSNDGNAYELAYRSYFGRLIYNYNRKYLLQANFRYDGSSRFHSDYRWGFFPSVSLGWVLSEEKFMKSFSSLSFLKIRTSWGVLGNDRIGNYPYQSTLNFGSNLLYEGNNIVSVLNAKVTDFAIEDISWETTETYGFGIDAYFFNNKLRFTGDYYKKTTHDMLLALEIPDYMGVSNPDQNSGKMNTKGWEAEIGYSNKTGDFSYSVSANLSDFISKMGDLGGTEFLGTQIKREGSEFNEWYGYKSDGLFQTEEELTDYPTLNSTVRVGDIKLLDISGPDGKPDGIISPDYDRVLLGGSMPRFMYGGNINMKYKNVDLSLVFQGVGKQNKRILPDMVKPYGAVEQEISEEYAKHYWSAYNTTEENLNAKYPRITRSATTQMFAFSDFWMFNGAYFRLKNIMLGYNLPSRFVEKCKMQNIRVYGNVSNVFSIDNYYPGWDPESSPSDYWITRTFLFGLSVTF</sequence>
<dbReference type="InterPro" id="IPR008969">
    <property type="entry name" value="CarboxyPept-like_regulatory"/>
</dbReference>
<dbReference type="SUPFAM" id="SSF56935">
    <property type="entry name" value="Porins"/>
    <property type="match status" value="1"/>
</dbReference>
<evidence type="ECO:0000313" key="10">
    <source>
        <dbReference type="Proteomes" id="UP000428260"/>
    </source>
</evidence>
<proteinExistence type="inferred from homology"/>
<dbReference type="Gene3D" id="2.60.40.1120">
    <property type="entry name" value="Carboxypeptidase-like, regulatory domain"/>
    <property type="match status" value="1"/>
</dbReference>
<keyword evidence="2 7" id="KW-0813">Transport</keyword>
<evidence type="ECO:0000256" key="7">
    <source>
        <dbReference type="PROSITE-ProRule" id="PRU01360"/>
    </source>
</evidence>
<keyword evidence="3 7" id="KW-1134">Transmembrane beta strand</keyword>
<dbReference type="InterPro" id="IPR037066">
    <property type="entry name" value="Plug_dom_sf"/>
</dbReference>
<dbReference type="GO" id="GO:0009279">
    <property type="term" value="C:cell outer membrane"/>
    <property type="evidence" value="ECO:0007669"/>
    <property type="project" value="UniProtKB-SubCell"/>
</dbReference>
<evidence type="ECO:0000256" key="5">
    <source>
        <dbReference type="ARBA" id="ARBA00023136"/>
    </source>
</evidence>
<comment type="subcellular location">
    <subcellularLocation>
        <location evidence="1 7">Cell outer membrane</location>
        <topology evidence="1 7">Multi-pass membrane protein</topology>
    </subcellularLocation>
</comment>
<dbReference type="Pfam" id="PF13715">
    <property type="entry name" value="CarbopepD_reg_2"/>
    <property type="match status" value="1"/>
</dbReference>
<keyword evidence="4 7" id="KW-0812">Transmembrane</keyword>
<evidence type="ECO:0000256" key="3">
    <source>
        <dbReference type="ARBA" id="ARBA00022452"/>
    </source>
</evidence>
<dbReference type="InterPro" id="IPR039426">
    <property type="entry name" value="TonB-dep_rcpt-like"/>
</dbReference>
<dbReference type="PROSITE" id="PS52016">
    <property type="entry name" value="TONB_DEPENDENT_REC_3"/>
    <property type="match status" value="1"/>
</dbReference>
<dbReference type="Proteomes" id="UP000428260">
    <property type="component" value="Chromosome"/>
</dbReference>
<dbReference type="Pfam" id="PF07715">
    <property type="entry name" value="Plug"/>
    <property type="match status" value="1"/>
</dbReference>
<keyword evidence="5 7" id="KW-0472">Membrane</keyword>